<comment type="caution">
    <text evidence="6">The sequence shown here is derived from an EMBL/GenBank/DDBJ whole genome shotgun (WGS) entry which is preliminary data.</text>
</comment>
<dbReference type="InterPro" id="IPR012702">
    <property type="entry name" value="CP_lyase_PhnF"/>
</dbReference>
<evidence type="ECO:0000256" key="3">
    <source>
        <dbReference type="ARBA" id="ARBA00023163"/>
    </source>
</evidence>
<dbReference type="InterPro" id="IPR050679">
    <property type="entry name" value="Bact_HTH_transcr_reg"/>
</dbReference>
<gene>
    <name evidence="6" type="ORF">GGR16_001649</name>
</gene>
<keyword evidence="7" id="KW-1185">Reference proteome</keyword>
<dbReference type="InterPro" id="IPR036390">
    <property type="entry name" value="WH_DNA-bd_sf"/>
</dbReference>
<dbReference type="Pfam" id="PF00392">
    <property type="entry name" value="GntR"/>
    <property type="match status" value="1"/>
</dbReference>
<dbReference type="EMBL" id="JACIEN010000001">
    <property type="protein sequence ID" value="MBB4016643.1"/>
    <property type="molecule type" value="Genomic_DNA"/>
</dbReference>
<dbReference type="PANTHER" id="PTHR44846">
    <property type="entry name" value="MANNOSYL-D-GLYCERATE TRANSPORT/METABOLISM SYSTEM REPRESSOR MNGR-RELATED"/>
    <property type="match status" value="1"/>
</dbReference>
<evidence type="ECO:0000313" key="6">
    <source>
        <dbReference type="EMBL" id="MBB4016643.1"/>
    </source>
</evidence>
<dbReference type="GO" id="GO:0003700">
    <property type="term" value="F:DNA-binding transcription factor activity"/>
    <property type="evidence" value="ECO:0007669"/>
    <property type="project" value="InterPro"/>
</dbReference>
<dbReference type="InterPro" id="IPR028978">
    <property type="entry name" value="Chorismate_lyase_/UTRA_dom_sf"/>
</dbReference>
<dbReference type="RefSeq" id="WP_343059614.1">
    <property type="nucleotide sequence ID" value="NZ_JACIEN010000001.1"/>
</dbReference>
<dbReference type="GO" id="GO:0003677">
    <property type="term" value="F:DNA binding"/>
    <property type="evidence" value="ECO:0007669"/>
    <property type="project" value="UniProtKB-KW"/>
</dbReference>
<dbReference type="InterPro" id="IPR000524">
    <property type="entry name" value="Tscrpt_reg_HTH_GntR"/>
</dbReference>
<dbReference type="SMART" id="SM00866">
    <property type="entry name" value="UTRA"/>
    <property type="match status" value="1"/>
</dbReference>
<dbReference type="SUPFAM" id="SSF46785">
    <property type="entry name" value="Winged helix' DNA-binding domain"/>
    <property type="match status" value="1"/>
</dbReference>
<dbReference type="Pfam" id="PF07702">
    <property type="entry name" value="UTRA"/>
    <property type="match status" value="1"/>
</dbReference>
<feature type="compositionally biased region" description="Polar residues" evidence="4">
    <location>
        <begin position="1"/>
        <end position="10"/>
    </location>
</feature>
<organism evidence="6 7">
    <name type="scientific">Chelatococcus caeni</name>
    <dbReference type="NCBI Taxonomy" id="1348468"/>
    <lineage>
        <taxon>Bacteria</taxon>
        <taxon>Pseudomonadati</taxon>
        <taxon>Pseudomonadota</taxon>
        <taxon>Alphaproteobacteria</taxon>
        <taxon>Hyphomicrobiales</taxon>
        <taxon>Chelatococcaceae</taxon>
        <taxon>Chelatococcus</taxon>
    </lineage>
</organism>
<evidence type="ECO:0000256" key="4">
    <source>
        <dbReference type="SAM" id="MobiDB-lite"/>
    </source>
</evidence>
<name>A0A840BVP4_9HYPH</name>
<dbReference type="Gene3D" id="1.10.10.10">
    <property type="entry name" value="Winged helix-like DNA-binding domain superfamily/Winged helix DNA-binding domain"/>
    <property type="match status" value="1"/>
</dbReference>
<dbReference type="PANTHER" id="PTHR44846:SF1">
    <property type="entry name" value="MANNOSYL-D-GLYCERATE TRANSPORT_METABOLISM SYSTEM REPRESSOR MNGR-RELATED"/>
    <property type="match status" value="1"/>
</dbReference>
<feature type="domain" description="HTH gntR-type" evidence="5">
    <location>
        <begin position="36"/>
        <end position="104"/>
    </location>
</feature>
<feature type="region of interest" description="Disordered" evidence="4">
    <location>
        <begin position="1"/>
        <end position="22"/>
    </location>
</feature>
<evidence type="ECO:0000256" key="2">
    <source>
        <dbReference type="ARBA" id="ARBA00023125"/>
    </source>
</evidence>
<keyword evidence="1" id="KW-0805">Transcription regulation</keyword>
<evidence type="ECO:0000313" key="7">
    <source>
        <dbReference type="Proteomes" id="UP000577362"/>
    </source>
</evidence>
<dbReference type="GO" id="GO:0045892">
    <property type="term" value="P:negative regulation of DNA-templated transcription"/>
    <property type="evidence" value="ECO:0007669"/>
    <property type="project" value="TreeGrafter"/>
</dbReference>
<accession>A0A840BVP4</accession>
<keyword evidence="2" id="KW-0238">DNA-binding</keyword>
<dbReference type="SUPFAM" id="SSF64288">
    <property type="entry name" value="Chorismate lyase-like"/>
    <property type="match status" value="1"/>
</dbReference>
<dbReference type="InterPro" id="IPR011663">
    <property type="entry name" value="UTRA"/>
</dbReference>
<dbReference type="Gene3D" id="3.40.1410.10">
    <property type="entry name" value="Chorismate lyase-like"/>
    <property type="match status" value="1"/>
</dbReference>
<dbReference type="InterPro" id="IPR036388">
    <property type="entry name" value="WH-like_DNA-bd_sf"/>
</dbReference>
<dbReference type="PRINTS" id="PR00035">
    <property type="entry name" value="HTHGNTR"/>
</dbReference>
<reference evidence="6 7" key="1">
    <citation type="submission" date="2020-08" db="EMBL/GenBank/DDBJ databases">
        <title>Genomic Encyclopedia of Type Strains, Phase IV (KMG-IV): sequencing the most valuable type-strain genomes for metagenomic binning, comparative biology and taxonomic classification.</title>
        <authorList>
            <person name="Goeker M."/>
        </authorList>
    </citation>
    <scope>NUCLEOTIDE SEQUENCE [LARGE SCALE GENOMIC DNA]</scope>
    <source>
        <strain evidence="6 7">DSM 103737</strain>
    </source>
</reference>
<evidence type="ECO:0000259" key="5">
    <source>
        <dbReference type="PROSITE" id="PS50949"/>
    </source>
</evidence>
<dbReference type="Proteomes" id="UP000577362">
    <property type="component" value="Unassembled WGS sequence"/>
</dbReference>
<proteinExistence type="predicted"/>
<dbReference type="CDD" id="cd07377">
    <property type="entry name" value="WHTH_GntR"/>
    <property type="match status" value="1"/>
</dbReference>
<dbReference type="AlphaFoldDB" id="A0A840BVP4"/>
<dbReference type="PROSITE" id="PS50949">
    <property type="entry name" value="HTH_GNTR"/>
    <property type="match status" value="1"/>
</dbReference>
<protein>
    <submittedName>
        <fullName evidence="6">GntR family phosphonate transport system transcriptional regulator</fullName>
    </submittedName>
</protein>
<evidence type="ECO:0000256" key="1">
    <source>
        <dbReference type="ARBA" id="ARBA00023015"/>
    </source>
</evidence>
<keyword evidence="3" id="KW-0804">Transcription</keyword>
<dbReference type="SMART" id="SM00345">
    <property type="entry name" value="HTH_GNTR"/>
    <property type="match status" value="1"/>
</dbReference>
<dbReference type="NCBIfam" id="TIGR02325">
    <property type="entry name" value="C_P_lyase_phnF"/>
    <property type="match status" value="1"/>
</dbReference>
<sequence>MKKSSDTSMTGEAIADFGDEPMTGTSDGALARAAGVTAWRQIADAIEADVMNGRLTPGSQLPTEARLAERFAVNRHTVRRAIAALAAKGLLRATQGRGTFVEAKPLAYPIGRRTRFTEIVSREGHEAGGELMSAAETVADEETARRLRLMPGSPVLRTEVRRFIDGTPVSSGTSFFPLPRFAGAAAVLRETGSITRALAACGVTDYVRAETRITARLATGDDAARLDLSPGRILFVVDALNVDGTGTPVQAAHVVFAADRVELVVENG</sequence>